<evidence type="ECO:0000313" key="4">
    <source>
        <dbReference type="Proteomes" id="UP000028837"/>
    </source>
</evidence>
<protein>
    <submittedName>
        <fullName evidence="3">Putative transmembrane protein</fullName>
    </submittedName>
</protein>
<evidence type="ECO:0000256" key="1">
    <source>
        <dbReference type="SAM" id="MobiDB-lite"/>
    </source>
</evidence>
<evidence type="ECO:0000313" key="3">
    <source>
        <dbReference type="EMBL" id="KFG28795.1"/>
    </source>
</evidence>
<dbReference type="AlphaFoldDB" id="A0A086J9H7"/>
<gene>
    <name evidence="3" type="ORF">TGDOM2_216375</name>
</gene>
<organism evidence="3 4">
    <name type="scientific">Toxoplasma gondii GAB2-2007-GAL-DOM2</name>
    <dbReference type="NCBI Taxonomy" id="1130820"/>
    <lineage>
        <taxon>Eukaryota</taxon>
        <taxon>Sar</taxon>
        <taxon>Alveolata</taxon>
        <taxon>Apicomplexa</taxon>
        <taxon>Conoidasida</taxon>
        <taxon>Coccidia</taxon>
        <taxon>Eucoccidiorida</taxon>
        <taxon>Eimeriorina</taxon>
        <taxon>Sarcocystidae</taxon>
        <taxon>Toxoplasma</taxon>
    </lineage>
</organism>
<keyword evidence="2 3" id="KW-0812">Transmembrane</keyword>
<feature type="region of interest" description="Disordered" evidence="1">
    <location>
        <begin position="1"/>
        <end position="77"/>
    </location>
</feature>
<dbReference type="OrthoDB" id="2142503at2759"/>
<keyword evidence="2" id="KW-1133">Transmembrane helix</keyword>
<dbReference type="Proteomes" id="UP000028837">
    <property type="component" value="Unassembled WGS sequence"/>
</dbReference>
<reference evidence="3 4" key="1">
    <citation type="submission" date="2014-02" db="EMBL/GenBank/DDBJ databases">
        <authorList>
            <person name="Sibley D."/>
            <person name="Venepally P."/>
            <person name="Karamycheva S."/>
            <person name="Hadjithomas M."/>
            <person name="Khan A."/>
            <person name="Brunk B."/>
            <person name="Roos D."/>
            <person name="Caler E."/>
            <person name="Lorenzi H."/>
        </authorList>
    </citation>
    <scope>NUCLEOTIDE SEQUENCE [LARGE SCALE GENOMIC DNA]</scope>
    <source>
        <strain evidence="3 4">GAB2-2007-GAL-DOM2</strain>
    </source>
</reference>
<evidence type="ECO:0000256" key="2">
    <source>
        <dbReference type="SAM" id="Phobius"/>
    </source>
</evidence>
<sequence length="305" mass="32238">MEDSSLPWLSHTGADDPHPSLPSRSVSSPLSSASLASPSSPSSTSFSSLFSPCLASSLSPPSPSQSTASSSDSSLSPLSPPLPLFHLSPPRASSRPSHGDRLCLESLHHACPSSRRRLLSSKRNSFLRLPPLKLCVALVLGLSLHLRGVLGTVELPAQQVLSSPSEQEANVCRCLCDRASGLALQVLVPADKGCSDCTTQLCVDSFFSVCGPLDGKRDSSPPADVSAHCTNRRAPWSQWVILSFLIVTGSLLCFASLRAVAPSILDTNRRLFDLYPLPGFVAGHASPRPSYSATVSCPRDGSRAR</sequence>
<keyword evidence="2" id="KW-0472">Membrane</keyword>
<name>A0A086J9H7_TOXGO</name>
<accession>A0A086J9H7</accession>
<feature type="transmembrane region" description="Helical" evidence="2">
    <location>
        <begin position="239"/>
        <end position="261"/>
    </location>
</feature>
<dbReference type="EMBL" id="AHZU02001864">
    <property type="protein sequence ID" value="KFG28795.1"/>
    <property type="molecule type" value="Genomic_DNA"/>
</dbReference>
<dbReference type="VEuPathDB" id="ToxoDB:TGDOM2_216375"/>
<feature type="compositionally biased region" description="Low complexity" evidence="1">
    <location>
        <begin position="21"/>
        <end position="77"/>
    </location>
</feature>
<proteinExistence type="predicted"/>
<comment type="caution">
    <text evidence="3">The sequence shown here is derived from an EMBL/GenBank/DDBJ whole genome shotgun (WGS) entry which is preliminary data.</text>
</comment>